<dbReference type="Gene3D" id="3.40.50.2020">
    <property type="match status" value="2"/>
</dbReference>
<evidence type="ECO:0000256" key="8">
    <source>
        <dbReference type="RuleBase" id="RU004324"/>
    </source>
</evidence>
<dbReference type="GO" id="GO:0006015">
    <property type="term" value="P:5-phosphoribose 1-diphosphate biosynthetic process"/>
    <property type="evidence" value="ECO:0007669"/>
    <property type="project" value="TreeGrafter"/>
</dbReference>
<dbReference type="PANTHER" id="PTHR10210">
    <property type="entry name" value="RIBOSE-PHOSPHATE DIPHOSPHOKINASE FAMILY MEMBER"/>
    <property type="match status" value="1"/>
</dbReference>
<dbReference type="InterPro" id="IPR029099">
    <property type="entry name" value="Pribosyltran_N"/>
</dbReference>
<keyword evidence="2 11" id="KW-0808">Transferase</keyword>
<evidence type="ECO:0000259" key="10">
    <source>
        <dbReference type="Pfam" id="PF13793"/>
    </source>
</evidence>
<sequence>MKENGGRLLDNLKLIVLENIKELGEKVNSDLKLIRGEKTNYMITVKEDRFSNGEGKVKIEDTVRDKDIYIISDVGNYDTTYNMRGIVHHMGPDEHFQDIKRTILALSGYQEKITLIMPLLYQARQHKRKGRESLDCALALQELEHLGVNHIITFDAHDPNVSNAIPNLPFENFYPTNTILEDLLQNEDLKDILVISPDMGAMERARYYAELLDSDVGVFYKRRDLSRVVNGKNPIIEHTYMGSDVKDKDVLVVDDMIASGSSMLEVGKMLKEKGARKVYFIATFALFTEGIEAFDKAYLDDTFDKLYTTNLSYIPKDFKDKPWFHTVDCSMNIAKIINALHNKESLTPLLNGKEKILKLRGEKTL</sequence>
<accession>A0A9D1DUH3</accession>
<evidence type="ECO:0000256" key="3">
    <source>
        <dbReference type="ARBA" id="ARBA00022727"/>
    </source>
</evidence>
<name>A0A9D1DUH3_9FIRM</name>
<dbReference type="InterPro" id="IPR005946">
    <property type="entry name" value="Rib-P_diPkinase"/>
</dbReference>
<feature type="domain" description="Phosphoribosyltransferase" evidence="9">
    <location>
        <begin position="179"/>
        <end position="284"/>
    </location>
</feature>
<dbReference type="SUPFAM" id="SSF53271">
    <property type="entry name" value="PRTase-like"/>
    <property type="match status" value="2"/>
</dbReference>
<evidence type="ECO:0000256" key="7">
    <source>
        <dbReference type="ARBA" id="ARBA00049535"/>
    </source>
</evidence>
<dbReference type="NCBIfam" id="TIGR01251">
    <property type="entry name" value="ribP_PPkin"/>
    <property type="match status" value="1"/>
</dbReference>
<evidence type="ECO:0000256" key="4">
    <source>
        <dbReference type="ARBA" id="ARBA00022741"/>
    </source>
</evidence>
<dbReference type="AlphaFoldDB" id="A0A9D1DUH3"/>
<reference evidence="11" key="2">
    <citation type="journal article" date="2021" name="PeerJ">
        <title>Extensive microbial diversity within the chicken gut microbiome revealed by metagenomics and culture.</title>
        <authorList>
            <person name="Gilroy R."/>
            <person name="Ravi A."/>
            <person name="Getino M."/>
            <person name="Pursley I."/>
            <person name="Horton D.L."/>
            <person name="Alikhan N.F."/>
            <person name="Baker D."/>
            <person name="Gharbi K."/>
            <person name="Hall N."/>
            <person name="Watson M."/>
            <person name="Adriaenssens E.M."/>
            <person name="Foster-Nyarko E."/>
            <person name="Jarju S."/>
            <person name="Secka A."/>
            <person name="Antonio M."/>
            <person name="Oren A."/>
            <person name="Chaudhuri R.R."/>
            <person name="La Ragione R."/>
            <person name="Hildebrand F."/>
            <person name="Pallen M.J."/>
        </authorList>
    </citation>
    <scope>NUCLEOTIDE SEQUENCE</scope>
    <source>
        <strain evidence="11">CHK184-20233</strain>
    </source>
</reference>
<dbReference type="GO" id="GO:0005737">
    <property type="term" value="C:cytoplasm"/>
    <property type="evidence" value="ECO:0007669"/>
    <property type="project" value="TreeGrafter"/>
</dbReference>
<reference evidence="11" key="1">
    <citation type="submission" date="2020-10" db="EMBL/GenBank/DDBJ databases">
        <authorList>
            <person name="Gilroy R."/>
        </authorList>
    </citation>
    <scope>NUCLEOTIDE SEQUENCE</scope>
    <source>
        <strain evidence="11">CHK184-20233</strain>
    </source>
</reference>
<evidence type="ECO:0000256" key="6">
    <source>
        <dbReference type="ARBA" id="ARBA00022840"/>
    </source>
</evidence>
<evidence type="ECO:0000259" key="9">
    <source>
        <dbReference type="Pfam" id="PF00156"/>
    </source>
</evidence>
<protein>
    <recommendedName>
        <fullName evidence="1">ribose-phosphate diphosphokinase</fullName>
        <ecNumber evidence="1">2.7.6.1</ecNumber>
    </recommendedName>
</protein>
<dbReference type="CDD" id="cd06223">
    <property type="entry name" value="PRTases_typeI"/>
    <property type="match status" value="1"/>
</dbReference>
<proteinExistence type="inferred from homology"/>
<comment type="similarity">
    <text evidence="8">Belongs to the ribose-phosphate pyrophosphokinase family.</text>
</comment>
<dbReference type="EC" id="2.7.6.1" evidence="1"/>
<dbReference type="GO" id="GO:0016301">
    <property type="term" value="F:kinase activity"/>
    <property type="evidence" value="ECO:0007669"/>
    <property type="project" value="UniProtKB-KW"/>
</dbReference>
<dbReference type="Proteomes" id="UP000824232">
    <property type="component" value="Unassembled WGS sequence"/>
</dbReference>
<dbReference type="EMBL" id="DVHC01000043">
    <property type="protein sequence ID" value="HIR59231.1"/>
    <property type="molecule type" value="Genomic_DNA"/>
</dbReference>
<evidence type="ECO:0000256" key="2">
    <source>
        <dbReference type="ARBA" id="ARBA00022679"/>
    </source>
</evidence>
<dbReference type="GO" id="GO:0004749">
    <property type="term" value="F:ribose phosphate diphosphokinase activity"/>
    <property type="evidence" value="ECO:0007669"/>
    <property type="project" value="UniProtKB-EC"/>
</dbReference>
<dbReference type="GO" id="GO:0000287">
    <property type="term" value="F:magnesium ion binding"/>
    <property type="evidence" value="ECO:0007669"/>
    <property type="project" value="InterPro"/>
</dbReference>
<keyword evidence="4" id="KW-0547">Nucleotide-binding</keyword>
<keyword evidence="6" id="KW-0067">ATP-binding</keyword>
<comment type="catalytic activity">
    <reaction evidence="7">
        <text>D-ribose 5-phosphate + ATP = 5-phospho-alpha-D-ribose 1-diphosphate + AMP + H(+)</text>
        <dbReference type="Rhea" id="RHEA:15609"/>
        <dbReference type="ChEBI" id="CHEBI:15378"/>
        <dbReference type="ChEBI" id="CHEBI:30616"/>
        <dbReference type="ChEBI" id="CHEBI:58017"/>
        <dbReference type="ChEBI" id="CHEBI:78346"/>
        <dbReference type="ChEBI" id="CHEBI:456215"/>
        <dbReference type="EC" id="2.7.6.1"/>
    </reaction>
</comment>
<dbReference type="GO" id="GO:0005524">
    <property type="term" value="F:ATP binding"/>
    <property type="evidence" value="ECO:0007669"/>
    <property type="project" value="UniProtKB-KW"/>
</dbReference>
<evidence type="ECO:0000256" key="1">
    <source>
        <dbReference type="ARBA" id="ARBA00013247"/>
    </source>
</evidence>
<comment type="caution">
    <text evidence="11">The sequence shown here is derived from an EMBL/GenBank/DDBJ whole genome shotgun (WGS) entry which is preliminary data.</text>
</comment>
<evidence type="ECO:0000313" key="11">
    <source>
        <dbReference type="EMBL" id="HIR59231.1"/>
    </source>
</evidence>
<dbReference type="NCBIfam" id="NF005299">
    <property type="entry name" value="PRK06827.1"/>
    <property type="match status" value="1"/>
</dbReference>
<dbReference type="Pfam" id="PF13793">
    <property type="entry name" value="Pribosyltran_N"/>
    <property type="match status" value="1"/>
</dbReference>
<dbReference type="SMART" id="SM01400">
    <property type="entry name" value="Pribosyltran_N"/>
    <property type="match status" value="1"/>
</dbReference>
<evidence type="ECO:0000256" key="5">
    <source>
        <dbReference type="ARBA" id="ARBA00022777"/>
    </source>
</evidence>
<dbReference type="InterPro" id="IPR029057">
    <property type="entry name" value="PRTase-like"/>
</dbReference>
<dbReference type="GO" id="GO:0002189">
    <property type="term" value="C:ribose phosphate diphosphokinase complex"/>
    <property type="evidence" value="ECO:0007669"/>
    <property type="project" value="TreeGrafter"/>
</dbReference>
<organism evidence="11 12">
    <name type="scientific">Candidatus Onthousia excrementipullorum</name>
    <dbReference type="NCBI Taxonomy" id="2840884"/>
    <lineage>
        <taxon>Bacteria</taxon>
        <taxon>Bacillati</taxon>
        <taxon>Bacillota</taxon>
        <taxon>Bacilli</taxon>
        <taxon>Candidatus Onthousia</taxon>
    </lineage>
</organism>
<evidence type="ECO:0000313" key="12">
    <source>
        <dbReference type="Proteomes" id="UP000824232"/>
    </source>
</evidence>
<dbReference type="InterPro" id="IPR000836">
    <property type="entry name" value="PRTase_dom"/>
</dbReference>
<feature type="domain" description="Ribose-phosphate pyrophosphokinase N-terminal" evidence="10">
    <location>
        <begin position="12"/>
        <end position="147"/>
    </location>
</feature>
<keyword evidence="5" id="KW-0418">Kinase</keyword>
<gene>
    <name evidence="11" type="primary">prs</name>
    <name evidence="11" type="ORF">IAB38_04195</name>
</gene>
<keyword evidence="3 8" id="KW-0545">Nucleotide biosynthesis</keyword>
<dbReference type="PANTHER" id="PTHR10210:SF32">
    <property type="entry name" value="RIBOSE-PHOSPHATE PYROPHOSPHOKINASE 2"/>
    <property type="match status" value="1"/>
</dbReference>
<dbReference type="Pfam" id="PF00156">
    <property type="entry name" value="Pribosyltran"/>
    <property type="match status" value="1"/>
</dbReference>
<dbReference type="FunFam" id="3.40.50.2020:FF:000014">
    <property type="entry name" value="Ribose-phosphate pyrophosphokinase 1"/>
    <property type="match status" value="1"/>
</dbReference>
<dbReference type="GO" id="GO:0006164">
    <property type="term" value="P:purine nucleotide biosynthetic process"/>
    <property type="evidence" value="ECO:0007669"/>
    <property type="project" value="TreeGrafter"/>
</dbReference>